<dbReference type="Pfam" id="PF00413">
    <property type="entry name" value="Peptidase_M10"/>
    <property type="match status" value="1"/>
</dbReference>
<feature type="domain" description="Peptidase metallopeptidase" evidence="8">
    <location>
        <begin position="101"/>
        <end position="261"/>
    </location>
</feature>
<feature type="active site" evidence="5">
    <location>
        <position position="217"/>
    </location>
</feature>
<feature type="binding site" evidence="6">
    <location>
        <position position="157"/>
    </location>
    <ligand>
        <name>Ca(2+)</name>
        <dbReference type="ChEBI" id="CHEBI:29108"/>
        <label>2</label>
    </ligand>
</feature>
<evidence type="ECO:0000256" key="1">
    <source>
        <dbReference type="ARBA" id="ARBA00022670"/>
    </source>
</evidence>
<feature type="binding site" evidence="6">
    <location>
        <position position="197"/>
    </location>
    <ligand>
        <name>Ca(2+)</name>
        <dbReference type="ChEBI" id="CHEBI:29108"/>
        <label>1</label>
    </ligand>
</feature>
<feature type="binding site" evidence="6">
    <location>
        <position position="220"/>
    </location>
    <ligand>
        <name>Zn(2+)</name>
        <dbReference type="ChEBI" id="CHEBI:29105"/>
        <label>2</label>
        <note>catalytic</note>
    </ligand>
</feature>
<feature type="signal peptide" evidence="7">
    <location>
        <begin position="1"/>
        <end position="25"/>
    </location>
</feature>
<keyword evidence="4 6" id="KW-0862">Zinc</keyword>
<evidence type="ECO:0000256" key="2">
    <source>
        <dbReference type="ARBA" id="ARBA00022723"/>
    </source>
</evidence>
<dbReference type="InterPro" id="IPR021190">
    <property type="entry name" value="Pept_M10A"/>
</dbReference>
<dbReference type="GO" id="GO:0004222">
    <property type="term" value="F:metalloendopeptidase activity"/>
    <property type="evidence" value="ECO:0007669"/>
    <property type="project" value="InterPro"/>
</dbReference>
<feature type="binding site" evidence="6">
    <location>
        <position position="194"/>
    </location>
    <ligand>
        <name>Ca(2+)</name>
        <dbReference type="ChEBI" id="CHEBI:29108"/>
        <label>3</label>
    </ligand>
</feature>
<feature type="binding site" evidence="6">
    <location>
        <position position="175"/>
    </location>
    <ligand>
        <name>Ca(2+)</name>
        <dbReference type="ChEBI" id="CHEBI:29108"/>
        <label>3</label>
    </ligand>
</feature>
<feature type="binding site" evidence="6">
    <location>
        <position position="167"/>
    </location>
    <ligand>
        <name>Zn(2+)</name>
        <dbReference type="ChEBI" id="CHEBI:29105"/>
        <label>1</label>
    </ligand>
</feature>
<feature type="binding site" evidence="6">
    <location>
        <position position="197"/>
    </location>
    <ligand>
        <name>Ca(2+)</name>
        <dbReference type="ChEBI" id="CHEBI:29108"/>
        <label>3</label>
    </ligand>
</feature>
<dbReference type="InterPro" id="IPR033739">
    <property type="entry name" value="M10A_MMP"/>
</dbReference>
<dbReference type="InterPro" id="IPR001818">
    <property type="entry name" value="Pept_M10_metallopeptidase"/>
</dbReference>
<keyword evidence="7" id="KW-0732">Signal</keyword>
<proteinExistence type="predicted"/>
<evidence type="ECO:0000256" key="4">
    <source>
        <dbReference type="ARBA" id="ARBA00022833"/>
    </source>
</evidence>
<dbReference type="CDD" id="cd04278">
    <property type="entry name" value="ZnMc_MMP"/>
    <property type="match status" value="1"/>
</dbReference>
<keyword evidence="10" id="KW-1185">Reference proteome</keyword>
<protein>
    <recommendedName>
        <fullName evidence="8">Peptidase metallopeptidase domain-containing protein</fullName>
    </recommendedName>
</protein>
<feature type="chain" id="PRO_5030750617" description="Peptidase metallopeptidase domain-containing protein" evidence="7">
    <location>
        <begin position="26"/>
        <end position="264"/>
    </location>
</feature>
<comment type="cofactor">
    <cofactor evidence="6">
        <name>Ca(2+)</name>
        <dbReference type="ChEBI" id="CHEBI:29108"/>
    </cofactor>
    <text evidence="6">Can bind about 5 Ca(2+) ions per subunit.</text>
</comment>
<dbReference type="AlphaFoldDB" id="A0A803MBT4"/>
<accession>A0A803MBT4</accession>
<feature type="binding site" evidence="6">
    <location>
        <position position="174"/>
    </location>
    <ligand>
        <name>Ca(2+)</name>
        <dbReference type="ChEBI" id="CHEBI:29108"/>
        <label>3</label>
    </ligand>
</feature>
<reference evidence="9" key="1">
    <citation type="journal article" date="2017" name="Nature">
        <title>The genome of Chenopodium quinoa.</title>
        <authorList>
            <person name="Jarvis D.E."/>
            <person name="Ho Y.S."/>
            <person name="Lightfoot D.J."/>
            <person name="Schmoeckel S.M."/>
            <person name="Li B."/>
            <person name="Borm T.J.A."/>
            <person name="Ohyanagi H."/>
            <person name="Mineta K."/>
            <person name="Michell C.T."/>
            <person name="Saber N."/>
            <person name="Kharbatia N.M."/>
            <person name="Rupper R.R."/>
            <person name="Sharp A.R."/>
            <person name="Dally N."/>
            <person name="Boughton B.A."/>
            <person name="Woo Y.H."/>
            <person name="Gao G."/>
            <person name="Schijlen E.G.W.M."/>
            <person name="Guo X."/>
            <person name="Momin A.A."/>
            <person name="Negrao S."/>
            <person name="Al-Babili S."/>
            <person name="Gehring C."/>
            <person name="Roessner U."/>
            <person name="Jung C."/>
            <person name="Murphy K."/>
            <person name="Arold S.T."/>
            <person name="Gojobori T."/>
            <person name="van der Linden C.G."/>
            <person name="van Loo E.N."/>
            <person name="Jellen E.N."/>
            <person name="Maughan P.J."/>
            <person name="Tester M."/>
        </authorList>
    </citation>
    <scope>NUCLEOTIDE SEQUENCE [LARGE SCALE GENOMIC DNA]</scope>
    <source>
        <strain evidence="9">cv. PI 614886</strain>
    </source>
</reference>
<keyword evidence="6" id="KW-0106">Calcium</keyword>
<evidence type="ECO:0000256" key="6">
    <source>
        <dbReference type="PIRSR" id="PIRSR621190-2"/>
    </source>
</evidence>
<dbReference type="InterPro" id="IPR006026">
    <property type="entry name" value="Peptidase_Metallo"/>
</dbReference>
<dbReference type="RefSeq" id="XP_021747908.1">
    <property type="nucleotide sequence ID" value="XM_021892216.1"/>
</dbReference>
<dbReference type="GO" id="GO:0006508">
    <property type="term" value="P:proteolysis"/>
    <property type="evidence" value="ECO:0007669"/>
    <property type="project" value="UniProtKB-KW"/>
</dbReference>
<evidence type="ECO:0000256" key="7">
    <source>
        <dbReference type="SAM" id="SignalP"/>
    </source>
</evidence>
<name>A0A803MBT4_CHEQI</name>
<feature type="binding site" evidence="6">
    <location>
        <position position="182"/>
    </location>
    <ligand>
        <name>Zn(2+)</name>
        <dbReference type="ChEBI" id="CHEBI:29105"/>
        <label>1</label>
    </ligand>
</feature>
<comment type="cofactor">
    <cofactor evidence="6">
        <name>Zn(2+)</name>
        <dbReference type="ChEBI" id="CHEBI:29105"/>
    </cofactor>
    <text evidence="6">Binds 2 Zn(2+) ions per subunit.</text>
</comment>
<dbReference type="GeneID" id="110713771"/>
<dbReference type="SMART" id="SM00235">
    <property type="entry name" value="ZnMc"/>
    <property type="match status" value="1"/>
</dbReference>
<dbReference type="PANTHER" id="PTHR10201">
    <property type="entry name" value="MATRIX METALLOPROTEINASE"/>
    <property type="match status" value="1"/>
</dbReference>
<sequence>MVAKAHHLFAILLLILTLNQHTIQSKQNASPFGFLKSLEGRRKGQNVDGLPKSEVTTTMTITENGESNVTRLVDATLMNPRNTTIPKKDENINRRSLYKVFGTKWPTTQTQLTYQVLSKTLVPGAQNMNSIVEAAFSKWAQHCPFTFQQIVEGDKSDFRFSFFKGDHGDGRPFDGPDGKLAHSFHPTDGRSHFDADENWSDDPGKDQFDLPSVVLHEMGHLLGLSHSDDVNAVMYATIRVGQRKRELQDDDIKGIQAIYNSSSS</sequence>
<evidence type="ECO:0000313" key="9">
    <source>
        <dbReference type="EnsemblPlants" id="AUR62026551-RA:cds"/>
    </source>
</evidence>
<dbReference type="SUPFAM" id="SSF55486">
    <property type="entry name" value="Metalloproteases ('zincins'), catalytic domain"/>
    <property type="match status" value="1"/>
</dbReference>
<evidence type="ECO:0000313" key="10">
    <source>
        <dbReference type="Proteomes" id="UP000596660"/>
    </source>
</evidence>
<feature type="binding site" evidence="6">
    <location>
        <position position="192"/>
    </location>
    <ligand>
        <name>Zn(2+)</name>
        <dbReference type="ChEBI" id="CHEBI:29105"/>
        <label>1</label>
    </ligand>
</feature>
<dbReference type="GO" id="GO:0008270">
    <property type="term" value="F:zinc ion binding"/>
    <property type="evidence" value="ECO:0007669"/>
    <property type="project" value="InterPro"/>
</dbReference>
<dbReference type="GO" id="GO:0031012">
    <property type="term" value="C:extracellular matrix"/>
    <property type="evidence" value="ECO:0007669"/>
    <property type="project" value="InterPro"/>
</dbReference>
<keyword evidence="3" id="KW-0378">Hydrolase</keyword>
<dbReference type="Gramene" id="AUR62026551-RA">
    <property type="protein sequence ID" value="AUR62026551-RA:cds"/>
    <property type="gene ID" value="AUR62026551"/>
</dbReference>
<keyword evidence="1" id="KW-0645">Protease</keyword>
<feature type="binding site" evidence="6">
    <location>
        <position position="169"/>
    </location>
    <ligand>
        <name>Zn(2+)</name>
        <dbReference type="ChEBI" id="CHEBI:29105"/>
        <label>1</label>
    </ligand>
</feature>
<keyword evidence="2 6" id="KW-0479">Metal-binding</keyword>
<dbReference type="GO" id="GO:0030198">
    <property type="term" value="P:extracellular matrix organization"/>
    <property type="evidence" value="ECO:0007669"/>
    <property type="project" value="TreeGrafter"/>
</dbReference>
<evidence type="ECO:0000256" key="5">
    <source>
        <dbReference type="PIRSR" id="PIRSR621190-1"/>
    </source>
</evidence>
<evidence type="ECO:0000256" key="3">
    <source>
        <dbReference type="ARBA" id="ARBA00022801"/>
    </source>
</evidence>
<dbReference type="EnsemblPlants" id="AUR62026551-RA">
    <property type="protein sequence ID" value="AUR62026551-RA:cds"/>
    <property type="gene ID" value="AUR62026551"/>
</dbReference>
<dbReference type="PRINTS" id="PR00138">
    <property type="entry name" value="MATRIXIN"/>
</dbReference>
<feature type="binding site" evidence="6">
    <location>
        <position position="216"/>
    </location>
    <ligand>
        <name>Zn(2+)</name>
        <dbReference type="ChEBI" id="CHEBI:29105"/>
        <label>2</label>
        <note>catalytic</note>
    </ligand>
</feature>
<organism evidence="9 10">
    <name type="scientific">Chenopodium quinoa</name>
    <name type="common">Quinoa</name>
    <dbReference type="NCBI Taxonomy" id="63459"/>
    <lineage>
        <taxon>Eukaryota</taxon>
        <taxon>Viridiplantae</taxon>
        <taxon>Streptophyta</taxon>
        <taxon>Embryophyta</taxon>
        <taxon>Tracheophyta</taxon>
        <taxon>Spermatophyta</taxon>
        <taxon>Magnoliopsida</taxon>
        <taxon>eudicotyledons</taxon>
        <taxon>Gunneridae</taxon>
        <taxon>Pentapetalae</taxon>
        <taxon>Caryophyllales</taxon>
        <taxon>Chenopodiaceae</taxon>
        <taxon>Chenopodioideae</taxon>
        <taxon>Atripliceae</taxon>
        <taxon>Chenopodium</taxon>
    </lineage>
</organism>
<evidence type="ECO:0000259" key="8">
    <source>
        <dbReference type="SMART" id="SM00235"/>
    </source>
</evidence>
<dbReference type="InterPro" id="IPR024079">
    <property type="entry name" value="MetalloPept_cat_dom_sf"/>
</dbReference>
<dbReference type="Proteomes" id="UP000596660">
    <property type="component" value="Unplaced"/>
</dbReference>
<dbReference type="Gene3D" id="3.40.390.10">
    <property type="entry name" value="Collagenase (Catalytic Domain)"/>
    <property type="match status" value="1"/>
</dbReference>
<dbReference type="KEGG" id="cqi:110713771"/>
<feature type="binding site" evidence="6">
    <location>
        <position position="226"/>
    </location>
    <ligand>
        <name>Zn(2+)</name>
        <dbReference type="ChEBI" id="CHEBI:29105"/>
        <label>2</label>
        <note>catalytic</note>
    </ligand>
</feature>
<reference evidence="9" key="2">
    <citation type="submission" date="2021-03" db="UniProtKB">
        <authorList>
            <consortium name="EnsemblPlants"/>
        </authorList>
    </citation>
    <scope>IDENTIFICATION</scope>
</reference>
<dbReference type="OMA" id="AVMYATI"/>
<dbReference type="OrthoDB" id="406838at2759"/>
<gene>
    <name evidence="9" type="primary">LOC110713771</name>
</gene>
<feature type="binding site" evidence="6">
    <location>
        <position position="234"/>
    </location>
    <ligand>
        <name>Zn(2+)</name>
        <dbReference type="ChEBI" id="CHEBI:29105"/>
        <label>2</label>
        <note>catalytic</note>
    </ligand>
</feature>
<dbReference type="GO" id="GO:0030574">
    <property type="term" value="P:collagen catabolic process"/>
    <property type="evidence" value="ECO:0007669"/>
    <property type="project" value="TreeGrafter"/>
</dbReference>
<dbReference type="PANTHER" id="PTHR10201:SF213">
    <property type="entry name" value="METALLOENDOPROTEINASE 2-MMP-LIKE"/>
    <property type="match status" value="1"/>
</dbReference>
<dbReference type="SMR" id="A0A803MBT4"/>